<organism evidence="1 2">
    <name type="scientific">Ranatra chinensis</name>
    <dbReference type="NCBI Taxonomy" id="642074"/>
    <lineage>
        <taxon>Eukaryota</taxon>
        <taxon>Metazoa</taxon>
        <taxon>Ecdysozoa</taxon>
        <taxon>Arthropoda</taxon>
        <taxon>Hexapoda</taxon>
        <taxon>Insecta</taxon>
        <taxon>Pterygota</taxon>
        <taxon>Neoptera</taxon>
        <taxon>Paraneoptera</taxon>
        <taxon>Hemiptera</taxon>
        <taxon>Heteroptera</taxon>
        <taxon>Panheteroptera</taxon>
        <taxon>Nepomorpha</taxon>
        <taxon>Nepidae</taxon>
        <taxon>Ranatrinae</taxon>
        <taxon>Ranatra</taxon>
    </lineage>
</organism>
<dbReference type="AlphaFoldDB" id="A0ABD0ZB72"/>
<protein>
    <submittedName>
        <fullName evidence="1">Uncharacterized protein</fullName>
    </submittedName>
</protein>
<sequence>MVNSDDDSFFLRKGTENASNDGWWKDLKGEIYKRAMLALRYVATLWWSEDLTGAASNGHRQGNSVLPIAVGRFTRPEMLTWRISDDLVYFTTSPAAHTNIGTLALSLLRFRWQMSVPYGAPNLIYPLGRRGLTRPVGPKRPATVFWRPQLIAASPMNPNGCITIGQSTEKRLMWTEREEGVLPGGGGEGERLGRGGGREGAVVSICLQLSAHTVLFLSLSSRRVLLQLHQFYTRFSAIVSFPFWCMDESFISAVVDPPRHAEFPLVTRSWTR</sequence>
<reference evidence="1 2" key="1">
    <citation type="submission" date="2024-07" db="EMBL/GenBank/DDBJ databases">
        <title>Chromosome-level genome assembly of the water stick insect Ranatra chinensis (Heteroptera: Nepidae).</title>
        <authorList>
            <person name="Liu X."/>
        </authorList>
    </citation>
    <scope>NUCLEOTIDE SEQUENCE [LARGE SCALE GENOMIC DNA]</scope>
    <source>
        <strain evidence="1">Cailab_2021Rc</strain>
        <tissue evidence="1">Muscle</tissue>
    </source>
</reference>
<evidence type="ECO:0000313" key="1">
    <source>
        <dbReference type="EMBL" id="KAL1141007.1"/>
    </source>
</evidence>
<name>A0ABD0ZB72_9HEMI</name>
<evidence type="ECO:0000313" key="2">
    <source>
        <dbReference type="Proteomes" id="UP001558652"/>
    </source>
</evidence>
<gene>
    <name evidence="1" type="ORF">AAG570_000933</name>
</gene>
<dbReference type="Proteomes" id="UP001558652">
    <property type="component" value="Unassembled WGS sequence"/>
</dbReference>
<proteinExistence type="predicted"/>
<accession>A0ABD0ZB72</accession>
<keyword evidence="2" id="KW-1185">Reference proteome</keyword>
<comment type="caution">
    <text evidence="1">The sequence shown here is derived from an EMBL/GenBank/DDBJ whole genome shotgun (WGS) entry which is preliminary data.</text>
</comment>
<dbReference type="EMBL" id="JBFDAA010000001">
    <property type="protein sequence ID" value="KAL1141007.1"/>
    <property type="molecule type" value="Genomic_DNA"/>
</dbReference>